<protein>
    <submittedName>
        <fullName evidence="2">Uncharacterized protein</fullName>
    </submittedName>
</protein>
<keyword evidence="3" id="KW-1185">Reference proteome</keyword>
<evidence type="ECO:0000313" key="2">
    <source>
        <dbReference type="EMBL" id="SHK59794.1"/>
    </source>
</evidence>
<keyword evidence="1" id="KW-0472">Membrane</keyword>
<organism evidence="2 3">
    <name type="scientific">Rhodothermus profundi</name>
    <dbReference type="NCBI Taxonomy" id="633813"/>
    <lineage>
        <taxon>Bacteria</taxon>
        <taxon>Pseudomonadati</taxon>
        <taxon>Rhodothermota</taxon>
        <taxon>Rhodothermia</taxon>
        <taxon>Rhodothermales</taxon>
        <taxon>Rhodothermaceae</taxon>
        <taxon>Rhodothermus</taxon>
    </lineage>
</organism>
<sequence length="136" mass="14989">MAEQEKQTQVAAAEAASGEATLPEVQPDEANLQASYLFRLVWGTVALIVIIVWMLVVAAQWQMQKRAEAAAASLRYPLREETEAHARQLLEGYGVVDAEEGIYRIPIDRAMEEVVKAYGGDSAWTLPRPSGVSTRM</sequence>
<evidence type="ECO:0000313" key="3">
    <source>
        <dbReference type="Proteomes" id="UP000185812"/>
    </source>
</evidence>
<dbReference type="Proteomes" id="UP000185812">
    <property type="component" value="Unassembled WGS sequence"/>
</dbReference>
<name>A0A1M6TS92_9BACT</name>
<accession>A0A1M6TS92</accession>
<keyword evidence="1" id="KW-1133">Transmembrane helix</keyword>
<dbReference type="OrthoDB" id="1524226at2"/>
<dbReference type="EMBL" id="FRAU01000004">
    <property type="protein sequence ID" value="SHK59794.1"/>
    <property type="molecule type" value="Genomic_DNA"/>
</dbReference>
<proteinExistence type="predicted"/>
<reference evidence="3" key="1">
    <citation type="submission" date="2016-11" db="EMBL/GenBank/DDBJ databases">
        <authorList>
            <person name="Varghese N."/>
            <person name="Submissions S."/>
        </authorList>
    </citation>
    <scope>NUCLEOTIDE SEQUENCE [LARGE SCALE GENOMIC DNA]</scope>
    <source>
        <strain evidence="3">DSM 22212</strain>
    </source>
</reference>
<dbReference type="STRING" id="633813.SAMN04488087_1513"/>
<feature type="transmembrane region" description="Helical" evidence="1">
    <location>
        <begin position="36"/>
        <end position="56"/>
    </location>
</feature>
<evidence type="ECO:0000256" key="1">
    <source>
        <dbReference type="SAM" id="Phobius"/>
    </source>
</evidence>
<dbReference type="AlphaFoldDB" id="A0A1M6TS92"/>
<dbReference type="RefSeq" id="WP_072715367.1">
    <property type="nucleotide sequence ID" value="NZ_FRAU01000004.1"/>
</dbReference>
<gene>
    <name evidence="2" type="ORF">SAMN04488087_1513</name>
</gene>
<keyword evidence="1" id="KW-0812">Transmembrane</keyword>